<keyword evidence="2" id="KW-0645">Protease</keyword>
<dbReference type="RefSeq" id="WP_377605192.1">
    <property type="nucleotide sequence ID" value="NZ_JBHUME010000011.1"/>
</dbReference>
<dbReference type="Gene3D" id="3.40.50.880">
    <property type="match status" value="1"/>
</dbReference>
<dbReference type="Pfam" id="PF06594">
    <property type="entry name" value="HCBP_related"/>
    <property type="match status" value="1"/>
</dbReference>
<dbReference type="Proteomes" id="UP001597541">
    <property type="component" value="Unassembled WGS sequence"/>
</dbReference>
<keyword evidence="4" id="KW-0720">Serine protease</keyword>
<dbReference type="CDD" id="cd03145">
    <property type="entry name" value="GAT1_cyanophycinase"/>
    <property type="match status" value="1"/>
</dbReference>
<evidence type="ECO:0000313" key="9">
    <source>
        <dbReference type="Proteomes" id="UP001597541"/>
    </source>
</evidence>
<keyword evidence="9" id="KW-1185">Reference proteome</keyword>
<dbReference type="SUPFAM" id="SSF51120">
    <property type="entry name" value="beta-Roll"/>
    <property type="match status" value="1"/>
</dbReference>
<feature type="domain" description="Haemolysin-type calcium binding-related" evidence="7">
    <location>
        <begin position="461"/>
        <end position="496"/>
    </location>
</feature>
<dbReference type="Pfam" id="PF00353">
    <property type="entry name" value="HemolysinCabind"/>
    <property type="match status" value="1"/>
</dbReference>
<feature type="region of interest" description="Disordered" evidence="5">
    <location>
        <begin position="365"/>
        <end position="389"/>
    </location>
</feature>
<comment type="similarity">
    <text evidence="1">Belongs to the peptidase S51 family.</text>
</comment>
<reference evidence="9" key="1">
    <citation type="journal article" date="2019" name="Int. J. Syst. Evol. Microbiol.">
        <title>The Global Catalogue of Microorganisms (GCM) 10K type strain sequencing project: providing services to taxonomists for standard genome sequencing and annotation.</title>
        <authorList>
            <consortium name="The Broad Institute Genomics Platform"/>
            <consortium name="The Broad Institute Genome Sequencing Center for Infectious Disease"/>
            <person name="Wu L."/>
            <person name="Ma J."/>
        </authorList>
    </citation>
    <scope>NUCLEOTIDE SEQUENCE [LARGE SCALE GENOMIC DNA]</scope>
    <source>
        <strain evidence="9">KCTC 3950</strain>
    </source>
</reference>
<feature type="compositionally biased region" description="Low complexity" evidence="5">
    <location>
        <begin position="378"/>
        <end position="388"/>
    </location>
</feature>
<dbReference type="InterPro" id="IPR011049">
    <property type="entry name" value="Serralysin-like_metalloprot_C"/>
</dbReference>
<evidence type="ECO:0000256" key="6">
    <source>
        <dbReference type="SAM" id="SignalP"/>
    </source>
</evidence>
<dbReference type="Pfam" id="PF03575">
    <property type="entry name" value="Peptidase_S51"/>
    <property type="match status" value="1"/>
</dbReference>
<organism evidence="8 9">
    <name type="scientific">Paenibacillus gansuensis</name>
    <dbReference type="NCBI Taxonomy" id="306542"/>
    <lineage>
        <taxon>Bacteria</taxon>
        <taxon>Bacillati</taxon>
        <taxon>Bacillota</taxon>
        <taxon>Bacilli</taxon>
        <taxon>Bacillales</taxon>
        <taxon>Paenibacillaceae</taxon>
        <taxon>Paenibacillus</taxon>
    </lineage>
</organism>
<evidence type="ECO:0000256" key="1">
    <source>
        <dbReference type="ARBA" id="ARBA00006534"/>
    </source>
</evidence>
<accession>A0ABW5PG50</accession>
<name>A0ABW5PG50_9BACL</name>
<evidence type="ECO:0000256" key="2">
    <source>
        <dbReference type="ARBA" id="ARBA00022670"/>
    </source>
</evidence>
<feature type="chain" id="PRO_5045890925" evidence="6">
    <location>
        <begin position="30"/>
        <end position="506"/>
    </location>
</feature>
<dbReference type="InterPro" id="IPR001343">
    <property type="entry name" value="Hemolysn_Ca-bd"/>
</dbReference>
<evidence type="ECO:0000313" key="8">
    <source>
        <dbReference type="EMBL" id="MFD2614396.1"/>
    </source>
</evidence>
<gene>
    <name evidence="8" type="ORF">ACFSUF_18450</name>
</gene>
<dbReference type="PANTHER" id="PTHR36175:SF1">
    <property type="entry name" value="CYANOPHYCINASE"/>
    <property type="match status" value="1"/>
</dbReference>
<dbReference type="InterPro" id="IPR010566">
    <property type="entry name" value="Haemolys_ca-bd"/>
</dbReference>
<dbReference type="PANTHER" id="PTHR36175">
    <property type="entry name" value="CYANOPHYCINASE"/>
    <property type="match status" value="1"/>
</dbReference>
<feature type="signal peptide" evidence="6">
    <location>
        <begin position="1"/>
        <end position="29"/>
    </location>
</feature>
<evidence type="ECO:0000259" key="7">
    <source>
        <dbReference type="Pfam" id="PF06594"/>
    </source>
</evidence>
<dbReference type="SUPFAM" id="SSF52317">
    <property type="entry name" value="Class I glutamine amidotransferase-like"/>
    <property type="match status" value="1"/>
</dbReference>
<dbReference type="InterPro" id="IPR005320">
    <property type="entry name" value="Peptidase_S51"/>
</dbReference>
<keyword evidence="6" id="KW-0732">Signal</keyword>
<evidence type="ECO:0000256" key="5">
    <source>
        <dbReference type="SAM" id="MobiDB-lite"/>
    </source>
</evidence>
<dbReference type="EMBL" id="JBHUME010000011">
    <property type="protein sequence ID" value="MFD2614396.1"/>
    <property type="molecule type" value="Genomic_DNA"/>
</dbReference>
<protein>
    <submittedName>
        <fullName evidence="8">Calcium-binding protein</fullName>
    </submittedName>
</protein>
<comment type="caution">
    <text evidence="8">The sequence shown here is derived from an EMBL/GenBank/DDBJ whole genome shotgun (WGS) entry which is preliminary data.</text>
</comment>
<proteinExistence type="inferred from homology"/>
<evidence type="ECO:0000256" key="3">
    <source>
        <dbReference type="ARBA" id="ARBA00022801"/>
    </source>
</evidence>
<sequence>MMRKVYRKLLPMAMASALLITALPAAVSAAPSEVTTTGTNYTYYRYSNNNAPDVTKTTTFGEVFMGGGTDVDAAFNWMINKANGGDFLIIRATGTSAYDSYVYDLATAQGKPLNSVSTLLLAGGNATKLQAAATDAFVIDKINKAEGIFFAGGNQADYTRFLSVTGTGTARAALNSRISAGIPFGGTSAGEMIQGQFVYDAISAGSSSLDSSTALANPYNSLMSFSQNLVTTPVNSGFIADSHFEQRDRMGRLLTFMARNIKDGWTTTAKGIAVNEQSALVVESNGNATLLTQPGASNTGAYIAKSTTAPTTVVSGSPLTFTNVSVTKLFSGSTFNLGTWTGTNVLNYTLNVNSGTITSSTGNIYGGTSPSGGGGGTVPTPTISGTSGADTLYDTGGADVIDGLGGNDNIYGTAGNDTYLFQGSFGYDYVEDYDTSSTDSDTIFFTGLNSTAATFTRSGDDLIISFSGTTDKVKVLDYYYSANYEVEKVKFADGIIRDYSWISAND</sequence>
<evidence type="ECO:0000256" key="4">
    <source>
        <dbReference type="ARBA" id="ARBA00022825"/>
    </source>
</evidence>
<dbReference type="InterPro" id="IPR029062">
    <property type="entry name" value="Class_I_gatase-like"/>
</dbReference>
<keyword evidence="3" id="KW-0378">Hydrolase</keyword>